<evidence type="ECO:0000313" key="1">
    <source>
        <dbReference type="EMBL" id="KAI0049756.1"/>
    </source>
</evidence>
<sequence>MPFLPAKAAFVVLLVINFVLWSHSSYGSIPAARQSVLSQSHLLKRALLGHPVEYGSFVELERECRPISVPVHEQCALVNESCPTTDTFLSIPYLKHYFCASPAARPFVFAALLVWLVFLFSTLGISASDFFCPNLATIAQLLGLDENVAGVTFLAFGNGSPDVFATFSAMRSNSGSLAIGELLGAASFIVSCVVGSMCIIKPFAVHRGPFLRDIGFFTIAVLLLLFILWDGSIHAWEAGLLVLLYLTYVVVVVAGSWWDRRQERLRYKDAQIRSEYAEEGTSQPYFDQEPYRDEPTPIPTHAPSSLQVPHSRPRAISHPTPPRLGVETHITRSASDSRSPSPSPHRSHMPSFSLVGALEFRQVIASLQSQATSSSLGMFEAPMTPFPGGHYHRHSWSQSLSRPHTPVSGDEDANPWDASYMGSVQLNDRSPINTAPPPLPDVSPRDTSTPLIRIVDDPINEIPVISHTPASPTSPSDSIPPLKISRRRRVLYVLKRAHHILFPTFHRFRSKTVLRKIAAVFAAPAVFALTVTLPVTVTPYDSSTHHHEKGLASADSLTMFEEEGIERTLIAEEEVQEEMHELKFNKWLMAAQCALGPLFCAAVLCKGMRHEGWIMLGVGLAGLAAGALVAVFGDKGDLPPYHLVRCFMGFTVAIVWIMAIADEVVKVLQTFGFIFGLSDAIIGLTVFAVGNSLADLVANMSVAVFAPVMGFSACFGGPMLNMLLGVGISGSYIIHQTARPYVLDFSTTLLVSGIGLLALLLATMVFVPLNDYYLPRKWGFFLIGCYTVIMSINVVVEVVQE</sequence>
<reference evidence="1" key="1">
    <citation type="submission" date="2021-02" db="EMBL/GenBank/DDBJ databases">
        <authorList>
            <consortium name="DOE Joint Genome Institute"/>
            <person name="Ahrendt S."/>
            <person name="Looney B.P."/>
            <person name="Miyauchi S."/>
            <person name="Morin E."/>
            <person name="Drula E."/>
            <person name="Courty P.E."/>
            <person name="Chicoki N."/>
            <person name="Fauchery L."/>
            <person name="Kohler A."/>
            <person name="Kuo A."/>
            <person name="Labutti K."/>
            <person name="Pangilinan J."/>
            <person name="Lipzen A."/>
            <person name="Riley R."/>
            <person name="Andreopoulos W."/>
            <person name="He G."/>
            <person name="Johnson J."/>
            <person name="Barry K.W."/>
            <person name="Grigoriev I.V."/>
            <person name="Nagy L."/>
            <person name="Hibbett D."/>
            <person name="Henrissat B."/>
            <person name="Matheny P.B."/>
            <person name="Labbe J."/>
            <person name="Martin F."/>
        </authorList>
    </citation>
    <scope>NUCLEOTIDE SEQUENCE</scope>
    <source>
        <strain evidence="1">FP105234-sp</strain>
    </source>
</reference>
<dbReference type="EMBL" id="MU275869">
    <property type="protein sequence ID" value="KAI0049756.1"/>
    <property type="molecule type" value="Genomic_DNA"/>
</dbReference>
<evidence type="ECO:0000313" key="2">
    <source>
        <dbReference type="Proteomes" id="UP000814033"/>
    </source>
</evidence>
<gene>
    <name evidence="1" type="ORF">FA95DRAFT_1604073</name>
</gene>
<comment type="caution">
    <text evidence="1">The sequence shown here is derived from an EMBL/GenBank/DDBJ whole genome shotgun (WGS) entry which is preliminary data.</text>
</comment>
<keyword evidence="2" id="KW-1185">Reference proteome</keyword>
<dbReference type="Proteomes" id="UP000814033">
    <property type="component" value="Unassembled WGS sequence"/>
</dbReference>
<protein>
    <submittedName>
        <fullName evidence="1">Uncharacterized protein</fullName>
    </submittedName>
</protein>
<accession>A0ACB8S1L4</accession>
<proteinExistence type="predicted"/>
<organism evidence="1 2">
    <name type="scientific">Auriscalpium vulgare</name>
    <dbReference type="NCBI Taxonomy" id="40419"/>
    <lineage>
        <taxon>Eukaryota</taxon>
        <taxon>Fungi</taxon>
        <taxon>Dikarya</taxon>
        <taxon>Basidiomycota</taxon>
        <taxon>Agaricomycotina</taxon>
        <taxon>Agaricomycetes</taxon>
        <taxon>Russulales</taxon>
        <taxon>Auriscalpiaceae</taxon>
        <taxon>Auriscalpium</taxon>
    </lineage>
</organism>
<reference evidence="1" key="2">
    <citation type="journal article" date="2022" name="New Phytol.">
        <title>Evolutionary transition to the ectomycorrhizal habit in the genomes of a hyperdiverse lineage of mushroom-forming fungi.</title>
        <authorList>
            <person name="Looney B."/>
            <person name="Miyauchi S."/>
            <person name="Morin E."/>
            <person name="Drula E."/>
            <person name="Courty P.E."/>
            <person name="Kohler A."/>
            <person name="Kuo A."/>
            <person name="LaButti K."/>
            <person name="Pangilinan J."/>
            <person name="Lipzen A."/>
            <person name="Riley R."/>
            <person name="Andreopoulos W."/>
            <person name="He G."/>
            <person name="Johnson J."/>
            <person name="Nolan M."/>
            <person name="Tritt A."/>
            <person name="Barry K.W."/>
            <person name="Grigoriev I.V."/>
            <person name="Nagy L.G."/>
            <person name="Hibbett D."/>
            <person name="Henrissat B."/>
            <person name="Matheny P.B."/>
            <person name="Labbe J."/>
            <person name="Martin F.M."/>
        </authorList>
    </citation>
    <scope>NUCLEOTIDE SEQUENCE</scope>
    <source>
        <strain evidence="1">FP105234-sp</strain>
    </source>
</reference>
<name>A0ACB8S1L4_9AGAM</name>